<dbReference type="OrthoDB" id="239262at2759"/>
<dbReference type="FunCoup" id="A0A316VJT4">
    <property type="interactions" value="233"/>
</dbReference>
<dbReference type="SUPFAM" id="SSF54719">
    <property type="entry name" value="Fe,Mn superoxide dismutase (SOD), C-terminal domain"/>
    <property type="match status" value="1"/>
</dbReference>
<feature type="binding site" evidence="8">
    <location>
        <position position="164"/>
    </location>
    <ligand>
        <name>Mn(2+)</name>
        <dbReference type="ChEBI" id="CHEBI:29035"/>
    </ligand>
</feature>
<dbReference type="InterPro" id="IPR019831">
    <property type="entry name" value="Mn/Fe_SOD_N"/>
</dbReference>
<dbReference type="PRINTS" id="PR01703">
    <property type="entry name" value="MNSODISMTASE"/>
</dbReference>
<dbReference type="Gene3D" id="3.55.40.20">
    <property type="entry name" value="Iron/manganese superoxide dismutase, C-terminal domain"/>
    <property type="match status" value="1"/>
</dbReference>
<reference evidence="12 13" key="1">
    <citation type="journal article" date="2018" name="Mol. Biol. Evol.">
        <title>Broad Genomic Sampling Reveals a Smut Pathogenic Ancestry of the Fungal Clade Ustilaginomycotina.</title>
        <authorList>
            <person name="Kijpornyongpan T."/>
            <person name="Mondo S.J."/>
            <person name="Barry K."/>
            <person name="Sandor L."/>
            <person name="Lee J."/>
            <person name="Lipzen A."/>
            <person name="Pangilinan J."/>
            <person name="LaButti K."/>
            <person name="Hainaut M."/>
            <person name="Henrissat B."/>
            <person name="Grigoriev I.V."/>
            <person name="Spatafora J.W."/>
            <person name="Aime M.C."/>
        </authorList>
    </citation>
    <scope>NUCLEOTIDE SEQUENCE [LARGE SCALE GENOMIC DNA]</scope>
    <source>
        <strain evidence="12 13">MCA 3882</strain>
    </source>
</reference>
<comment type="catalytic activity">
    <reaction evidence="7 9">
        <text>2 superoxide + 2 H(+) = H2O2 + O2</text>
        <dbReference type="Rhea" id="RHEA:20696"/>
        <dbReference type="ChEBI" id="CHEBI:15378"/>
        <dbReference type="ChEBI" id="CHEBI:15379"/>
        <dbReference type="ChEBI" id="CHEBI:16240"/>
        <dbReference type="ChEBI" id="CHEBI:18421"/>
        <dbReference type="EC" id="1.15.1.1"/>
    </reaction>
</comment>
<dbReference type="EMBL" id="KZ819602">
    <property type="protein sequence ID" value="PWN37852.1"/>
    <property type="molecule type" value="Genomic_DNA"/>
</dbReference>
<comment type="cofactor">
    <cofactor evidence="1">
        <name>Mn(2+)</name>
        <dbReference type="ChEBI" id="CHEBI:29035"/>
    </cofactor>
</comment>
<dbReference type="AlphaFoldDB" id="A0A316VJT4"/>
<keyword evidence="3 8" id="KW-0479">Metal-binding</keyword>
<keyword evidence="6" id="KW-0464">Manganese</keyword>
<dbReference type="GeneID" id="37022065"/>
<evidence type="ECO:0000256" key="6">
    <source>
        <dbReference type="ARBA" id="ARBA00023211"/>
    </source>
</evidence>
<dbReference type="SUPFAM" id="SSF46609">
    <property type="entry name" value="Fe,Mn superoxide dismutase (SOD), N-terminal domain"/>
    <property type="match status" value="1"/>
</dbReference>
<evidence type="ECO:0000313" key="13">
    <source>
        <dbReference type="Proteomes" id="UP000245771"/>
    </source>
</evidence>
<evidence type="ECO:0000256" key="8">
    <source>
        <dbReference type="PIRSR" id="PIRSR000349-1"/>
    </source>
</evidence>
<name>A0A316VJT4_9BASI</name>
<dbReference type="EC" id="1.15.1.1" evidence="9"/>
<dbReference type="RefSeq" id="XP_025358154.1">
    <property type="nucleotide sequence ID" value="XM_025500284.1"/>
</dbReference>
<dbReference type="Gene3D" id="1.10.287.990">
    <property type="entry name" value="Fe,Mn superoxide dismutase (SOD) domain"/>
    <property type="match status" value="1"/>
</dbReference>
<gene>
    <name evidence="12" type="ORF">FA14DRAFT_170622</name>
</gene>
<dbReference type="PANTHER" id="PTHR11404:SF6">
    <property type="entry name" value="SUPEROXIDE DISMUTASE [MN], MITOCHONDRIAL"/>
    <property type="match status" value="1"/>
</dbReference>
<dbReference type="InterPro" id="IPR036314">
    <property type="entry name" value="SOD_C_sf"/>
</dbReference>
<dbReference type="InterPro" id="IPR036324">
    <property type="entry name" value="Mn/Fe_SOD_N_sf"/>
</dbReference>
<dbReference type="InterPro" id="IPR019832">
    <property type="entry name" value="Mn/Fe_SOD_C"/>
</dbReference>
<dbReference type="Pfam" id="PF00081">
    <property type="entry name" value="Sod_Fe_N"/>
    <property type="match status" value="1"/>
</dbReference>
<dbReference type="Proteomes" id="UP000245771">
    <property type="component" value="Unassembled WGS sequence"/>
</dbReference>
<dbReference type="PIRSF" id="PIRSF000349">
    <property type="entry name" value="SODismutase"/>
    <property type="match status" value="1"/>
</dbReference>
<evidence type="ECO:0000256" key="7">
    <source>
        <dbReference type="ARBA" id="ARBA00049204"/>
    </source>
</evidence>
<evidence type="ECO:0000256" key="3">
    <source>
        <dbReference type="ARBA" id="ARBA00022723"/>
    </source>
</evidence>
<dbReference type="InterPro" id="IPR001189">
    <property type="entry name" value="Mn/Fe_SOD"/>
</dbReference>
<dbReference type="GO" id="GO:0004784">
    <property type="term" value="F:superoxide dismutase activity"/>
    <property type="evidence" value="ECO:0007669"/>
    <property type="project" value="UniProtKB-EC"/>
</dbReference>
<dbReference type="GO" id="GO:0005739">
    <property type="term" value="C:mitochondrion"/>
    <property type="evidence" value="ECO:0007669"/>
    <property type="project" value="UniProtKB-ARBA"/>
</dbReference>
<feature type="domain" description="Manganese/iron superoxide dismutase C-terminal" evidence="11">
    <location>
        <begin position="98"/>
        <end position="197"/>
    </location>
</feature>
<dbReference type="InterPro" id="IPR050265">
    <property type="entry name" value="Fe/Mn_Superoxide_Dismutase"/>
</dbReference>
<evidence type="ECO:0000256" key="5">
    <source>
        <dbReference type="ARBA" id="ARBA00023002"/>
    </source>
</evidence>
<proteinExistence type="inferred from homology"/>
<organism evidence="12 13">
    <name type="scientific">Meira miltonrushii</name>
    <dbReference type="NCBI Taxonomy" id="1280837"/>
    <lineage>
        <taxon>Eukaryota</taxon>
        <taxon>Fungi</taxon>
        <taxon>Dikarya</taxon>
        <taxon>Basidiomycota</taxon>
        <taxon>Ustilaginomycotina</taxon>
        <taxon>Exobasidiomycetes</taxon>
        <taxon>Exobasidiales</taxon>
        <taxon>Brachybasidiaceae</taxon>
        <taxon>Meira</taxon>
    </lineage>
</organism>
<evidence type="ECO:0000256" key="1">
    <source>
        <dbReference type="ARBA" id="ARBA00001936"/>
    </source>
</evidence>
<accession>A0A316VJT4</accession>
<dbReference type="PANTHER" id="PTHR11404">
    <property type="entry name" value="SUPEROXIDE DISMUTASE 2"/>
    <property type="match status" value="1"/>
</dbReference>
<dbReference type="PROSITE" id="PS00088">
    <property type="entry name" value="SOD_MN"/>
    <property type="match status" value="1"/>
</dbReference>
<evidence type="ECO:0000313" key="12">
    <source>
        <dbReference type="EMBL" id="PWN37852.1"/>
    </source>
</evidence>
<evidence type="ECO:0000259" key="11">
    <source>
        <dbReference type="Pfam" id="PF02777"/>
    </source>
</evidence>
<dbReference type="InParanoid" id="A0A316VJT4"/>
<dbReference type="InterPro" id="IPR019833">
    <property type="entry name" value="Mn/Fe_SOD_BS"/>
</dbReference>
<dbReference type="STRING" id="1280837.A0A316VJT4"/>
<feature type="binding site" evidence="8">
    <location>
        <position position="79"/>
    </location>
    <ligand>
        <name>Mn(2+)</name>
        <dbReference type="ChEBI" id="CHEBI:29035"/>
    </ligand>
</feature>
<sequence>MAAANEHTLPQLPYAYNALEPAISAQIMEIHHSKHHQAYVNGLNAAEKAYAQAAQSADVRKQIELQSAIKFNGGGHLNHSLFWKNLAPQKEGGGQLKDGPLKQAIDKDFGGLDKLKEHFNKTTAAIQGSGWGWVGYNSFNQRLEVVTAKDQDPLTSHYPIIGVDVWEHAYYLQYQNLRPKYLEAIWSVVNFQEAEKRFQEAQKKAQL</sequence>
<protein>
    <recommendedName>
        <fullName evidence="9">Superoxide dismutase</fullName>
        <ecNumber evidence="9">1.15.1.1</ecNumber>
    </recommendedName>
</protein>
<feature type="domain" description="Manganese/iron superoxide dismutase N-terminal" evidence="10">
    <location>
        <begin position="6"/>
        <end position="87"/>
    </location>
</feature>
<evidence type="ECO:0000259" key="10">
    <source>
        <dbReference type="Pfam" id="PF00081"/>
    </source>
</evidence>
<keyword evidence="5 9" id="KW-0560">Oxidoreductase</keyword>
<keyword evidence="4" id="KW-0049">Antioxidant</keyword>
<feature type="binding site" evidence="8">
    <location>
        <position position="31"/>
    </location>
    <ligand>
        <name>Mn(2+)</name>
        <dbReference type="ChEBI" id="CHEBI:29035"/>
    </ligand>
</feature>
<comment type="similarity">
    <text evidence="2 9">Belongs to the iron/manganese superoxide dismutase family.</text>
</comment>
<evidence type="ECO:0000256" key="9">
    <source>
        <dbReference type="RuleBase" id="RU000414"/>
    </source>
</evidence>
<comment type="function">
    <text evidence="9">Destroys radicals which are normally produced within the cells and which are toxic to biological systems.</text>
</comment>
<dbReference type="Pfam" id="PF02777">
    <property type="entry name" value="Sod_Fe_C"/>
    <property type="match status" value="1"/>
</dbReference>
<keyword evidence="13" id="KW-1185">Reference proteome</keyword>
<dbReference type="GO" id="GO:0030145">
    <property type="term" value="F:manganese ion binding"/>
    <property type="evidence" value="ECO:0007669"/>
    <property type="project" value="TreeGrafter"/>
</dbReference>
<dbReference type="FunFam" id="1.10.287.990:FF:000001">
    <property type="entry name" value="Superoxide dismutase"/>
    <property type="match status" value="1"/>
</dbReference>
<evidence type="ECO:0000256" key="4">
    <source>
        <dbReference type="ARBA" id="ARBA00022862"/>
    </source>
</evidence>
<evidence type="ECO:0000256" key="2">
    <source>
        <dbReference type="ARBA" id="ARBA00008714"/>
    </source>
</evidence>
<dbReference type="FunFam" id="3.55.40.20:FF:000002">
    <property type="entry name" value="Superoxide dismutase"/>
    <property type="match status" value="1"/>
</dbReference>
<feature type="binding site" evidence="8">
    <location>
        <position position="168"/>
    </location>
    <ligand>
        <name>Mn(2+)</name>
        <dbReference type="ChEBI" id="CHEBI:29035"/>
    </ligand>
</feature>